<protein>
    <recommendedName>
        <fullName evidence="3">Transcriptional regulator</fullName>
    </recommendedName>
</protein>
<dbReference type="Pfam" id="PF02082">
    <property type="entry name" value="Rrf2"/>
    <property type="match status" value="1"/>
</dbReference>
<dbReference type="GO" id="GO:0005829">
    <property type="term" value="C:cytosol"/>
    <property type="evidence" value="ECO:0007669"/>
    <property type="project" value="TreeGrafter"/>
</dbReference>
<dbReference type="InterPro" id="IPR036388">
    <property type="entry name" value="WH-like_DNA-bd_sf"/>
</dbReference>
<dbReference type="SUPFAM" id="SSF46785">
    <property type="entry name" value="Winged helix' DNA-binding domain"/>
    <property type="match status" value="1"/>
</dbReference>
<dbReference type="OrthoDB" id="213028at2"/>
<dbReference type="RefSeq" id="WP_108739400.1">
    <property type="nucleotide sequence ID" value="NZ_CP020918.1"/>
</dbReference>
<name>A0A2S1L9U2_9FLAO</name>
<dbReference type="PROSITE" id="PS51197">
    <property type="entry name" value="HTH_RRF2_2"/>
    <property type="match status" value="1"/>
</dbReference>
<dbReference type="PROSITE" id="PS01332">
    <property type="entry name" value="HTH_RRF2_1"/>
    <property type="match status" value="1"/>
</dbReference>
<accession>A0A2S1L9U2</accession>
<evidence type="ECO:0000313" key="1">
    <source>
        <dbReference type="EMBL" id="AWG20438.1"/>
    </source>
</evidence>
<dbReference type="InterPro" id="IPR036390">
    <property type="entry name" value="WH_DNA-bd_sf"/>
</dbReference>
<dbReference type="EMBL" id="CP020918">
    <property type="protein sequence ID" value="AWG20438.1"/>
    <property type="molecule type" value="Genomic_DNA"/>
</dbReference>
<dbReference type="Proteomes" id="UP000244527">
    <property type="component" value="Chromosome"/>
</dbReference>
<evidence type="ECO:0008006" key="3">
    <source>
        <dbReference type="Google" id="ProtNLM"/>
    </source>
</evidence>
<evidence type="ECO:0000313" key="2">
    <source>
        <dbReference type="Proteomes" id="UP000244527"/>
    </source>
</evidence>
<keyword evidence="2" id="KW-1185">Reference proteome</keyword>
<dbReference type="AlphaFoldDB" id="A0A2S1L9U2"/>
<dbReference type="PANTHER" id="PTHR33221">
    <property type="entry name" value="WINGED HELIX-TURN-HELIX TRANSCRIPTIONAL REGULATOR, RRF2 FAMILY"/>
    <property type="match status" value="1"/>
</dbReference>
<dbReference type="KEGG" id="ffa:FFWV33_02285"/>
<gene>
    <name evidence="1" type="ORF">FFWV33_02285</name>
</gene>
<dbReference type="InterPro" id="IPR000944">
    <property type="entry name" value="Tscrpt_reg_Rrf2"/>
</dbReference>
<sequence>MTILAHNKDQWHTSAFVAGSLNINAVLVRNEIKTLKTGGLIESKEGKNGGVRLAEDANKILLSTIFKIAKGDNHVLGFCSNDPNPNCPIGRQIQTKLDKIFTSVDDAIIESLNDQTLESFKNQF</sequence>
<dbReference type="PANTHER" id="PTHR33221:SF15">
    <property type="entry name" value="HTH-TYPE TRANSCRIPTIONAL REGULATOR YWGB-RELATED"/>
    <property type="match status" value="1"/>
</dbReference>
<dbReference type="InterPro" id="IPR030489">
    <property type="entry name" value="TR_Rrf2-type_CS"/>
</dbReference>
<dbReference type="GO" id="GO:0003700">
    <property type="term" value="F:DNA-binding transcription factor activity"/>
    <property type="evidence" value="ECO:0007669"/>
    <property type="project" value="TreeGrafter"/>
</dbReference>
<proteinExistence type="predicted"/>
<organism evidence="1 2">
    <name type="scientific">Flavobacterium faecale</name>
    <dbReference type="NCBI Taxonomy" id="1355330"/>
    <lineage>
        <taxon>Bacteria</taxon>
        <taxon>Pseudomonadati</taxon>
        <taxon>Bacteroidota</taxon>
        <taxon>Flavobacteriia</taxon>
        <taxon>Flavobacteriales</taxon>
        <taxon>Flavobacteriaceae</taxon>
        <taxon>Flavobacterium</taxon>
    </lineage>
</organism>
<dbReference type="Gene3D" id="1.10.10.10">
    <property type="entry name" value="Winged helix-like DNA-binding domain superfamily/Winged helix DNA-binding domain"/>
    <property type="match status" value="1"/>
</dbReference>
<reference evidence="1 2" key="1">
    <citation type="submission" date="2017-04" db="EMBL/GenBank/DDBJ databases">
        <title>Compelte genome sequence of WV33.</title>
        <authorList>
            <person name="Lee P.C."/>
        </authorList>
    </citation>
    <scope>NUCLEOTIDE SEQUENCE [LARGE SCALE GENOMIC DNA]</scope>
    <source>
        <strain evidence="1 2">WV33</strain>
    </source>
</reference>